<accession>A0A075R156</accession>
<dbReference type="STRING" id="1042163.BRLA_c012740"/>
<organism evidence="2 3">
    <name type="scientific">Brevibacillus laterosporus LMG 15441</name>
    <dbReference type="NCBI Taxonomy" id="1042163"/>
    <lineage>
        <taxon>Bacteria</taxon>
        <taxon>Bacillati</taxon>
        <taxon>Bacillota</taxon>
        <taxon>Bacilli</taxon>
        <taxon>Bacillales</taxon>
        <taxon>Paenibacillaceae</taxon>
        <taxon>Brevibacillus</taxon>
    </lineage>
</organism>
<dbReference type="Proteomes" id="UP000005850">
    <property type="component" value="Chromosome"/>
</dbReference>
<reference evidence="2 3" key="1">
    <citation type="journal article" date="2011" name="J. Bacteriol.">
        <title>Genome sequence of Brevibacillus laterosporus LMG 15441, a pathogen of invertebrates.</title>
        <authorList>
            <person name="Djukic M."/>
            <person name="Poehlein A."/>
            <person name="Thurmer A."/>
            <person name="Daniel R."/>
        </authorList>
    </citation>
    <scope>NUCLEOTIDE SEQUENCE [LARGE SCALE GENOMIC DNA]</scope>
    <source>
        <strain evidence="2 3">LMG 15441</strain>
    </source>
</reference>
<feature type="chain" id="PRO_5001709015" evidence="1">
    <location>
        <begin position="28"/>
        <end position="387"/>
    </location>
</feature>
<evidence type="ECO:0000256" key="1">
    <source>
        <dbReference type="SAM" id="SignalP"/>
    </source>
</evidence>
<gene>
    <name evidence="2" type="ORF">BRLA_c012740</name>
</gene>
<dbReference type="AlphaFoldDB" id="A0A075R156"/>
<proteinExistence type="predicted"/>
<dbReference type="EMBL" id="CP007806">
    <property type="protein sequence ID" value="AIG25614.1"/>
    <property type="molecule type" value="Genomic_DNA"/>
</dbReference>
<dbReference type="eggNOG" id="COG1388">
    <property type="taxonomic scope" value="Bacteria"/>
</dbReference>
<dbReference type="HOGENOM" id="CLU_058987_0_0_9"/>
<sequence>MKKKSFSSLYFLLICFCLLFSPTTVFGKHHVYVNETNKLVPFSPGSLPQGGITIIVKTSVHAAFQSKLTISGQEKWGQLIEASPRISSSEPEFIRAIIYTEKNRYLYSDEQRLFEQDSYREVLVTNSLRTHLEKWVSLTEQKHYGLLSPWSEVQQNFKRMAYGTVTDIESGEQFRVQRRAGSDHADVQPLTKQDTLIMKRIYQGKWSWKRRAILLTINGKHYAASMHGMPHGGDGIPGNQFNGHFCIHFLGSSTHKRHEPDAGHQFMIQKAAGTLYSALREASPLQIIDYYLTCLREEEPLASFLVAGSPSSLTSMNDPVYVRERLHPLLDKMTAEEETSDMFSVTIPVKLSYAKKGKTYQRICYFTLVRGSQWDRWRIAEMELVGE</sequence>
<name>A0A075R156_BRELA</name>
<dbReference type="RefSeq" id="WP_003338357.1">
    <property type="nucleotide sequence ID" value="NZ_CP007806.1"/>
</dbReference>
<keyword evidence="3" id="KW-1185">Reference proteome</keyword>
<feature type="signal peptide" evidence="1">
    <location>
        <begin position="1"/>
        <end position="27"/>
    </location>
</feature>
<evidence type="ECO:0000313" key="2">
    <source>
        <dbReference type="EMBL" id="AIG25614.1"/>
    </source>
</evidence>
<protein>
    <submittedName>
        <fullName evidence="2">Uncharacterized protein</fullName>
    </submittedName>
</protein>
<evidence type="ECO:0000313" key="3">
    <source>
        <dbReference type="Proteomes" id="UP000005850"/>
    </source>
</evidence>
<keyword evidence="1" id="KW-0732">Signal</keyword>
<dbReference type="KEGG" id="blr:BRLA_c012740"/>